<dbReference type="SUPFAM" id="SSF52743">
    <property type="entry name" value="Subtilisin-like"/>
    <property type="match status" value="1"/>
</dbReference>
<feature type="domain" description="MBTPS1 third" evidence="2">
    <location>
        <begin position="87"/>
        <end position="142"/>
    </location>
</feature>
<dbReference type="GO" id="GO:0006508">
    <property type="term" value="P:proteolysis"/>
    <property type="evidence" value="ECO:0007669"/>
    <property type="project" value="InterPro"/>
</dbReference>
<name>A0A0L0F9C4_9EUKA</name>
<keyword evidence="1" id="KW-0812">Transmembrane</keyword>
<sequence>MLCRNCHPQQSIYSVASPLVAGAVALLLSGLTVEQRLLVNPTSVKQILIESAIPIKGANLFQQGSGQLNLFGAHDILRTYTPHLSTVPSRLDFSDCPYLWPYCAQPLYCSGMGHTVNVTVLNALSVNATFGATPVWIGDEKAAIDVLE</sequence>
<accession>A0A0L0F9C4</accession>
<keyword evidence="1" id="KW-1133">Transmembrane helix</keyword>
<keyword evidence="1" id="KW-0472">Membrane</keyword>
<dbReference type="EMBL" id="KQ246614">
    <property type="protein sequence ID" value="KNC72713.1"/>
    <property type="molecule type" value="Genomic_DNA"/>
</dbReference>
<evidence type="ECO:0000313" key="3">
    <source>
        <dbReference type="EMBL" id="KNC72713.1"/>
    </source>
</evidence>
<dbReference type="RefSeq" id="XP_014146615.1">
    <property type="nucleotide sequence ID" value="XM_014291140.1"/>
</dbReference>
<dbReference type="Pfam" id="PF23094">
    <property type="entry name" value="MBTPS1_3rd"/>
    <property type="match status" value="1"/>
</dbReference>
<dbReference type="InterPro" id="IPR036852">
    <property type="entry name" value="Peptidase_S8/S53_dom_sf"/>
</dbReference>
<evidence type="ECO:0000313" key="4">
    <source>
        <dbReference type="Proteomes" id="UP000054560"/>
    </source>
</evidence>
<dbReference type="eggNOG" id="KOG4266">
    <property type="taxonomic scope" value="Eukaryota"/>
</dbReference>
<dbReference type="STRING" id="667725.A0A0L0F9C4"/>
<feature type="non-terminal residue" evidence="3">
    <location>
        <position position="148"/>
    </location>
</feature>
<protein>
    <recommendedName>
        <fullName evidence="2">MBTPS1 third domain-containing protein</fullName>
    </recommendedName>
</protein>
<dbReference type="GeneID" id="25915230"/>
<organism evidence="3 4">
    <name type="scientific">Sphaeroforma arctica JP610</name>
    <dbReference type="NCBI Taxonomy" id="667725"/>
    <lineage>
        <taxon>Eukaryota</taxon>
        <taxon>Ichthyosporea</taxon>
        <taxon>Ichthyophonida</taxon>
        <taxon>Sphaeroforma</taxon>
    </lineage>
</organism>
<evidence type="ECO:0000259" key="2">
    <source>
        <dbReference type="Pfam" id="PF23094"/>
    </source>
</evidence>
<keyword evidence="4" id="KW-1185">Reference proteome</keyword>
<dbReference type="Proteomes" id="UP000054560">
    <property type="component" value="Unassembled WGS sequence"/>
</dbReference>
<dbReference type="Gene3D" id="3.40.50.200">
    <property type="entry name" value="Peptidase S8/S53 domain"/>
    <property type="match status" value="1"/>
</dbReference>
<proteinExistence type="predicted"/>
<dbReference type="GO" id="GO:0004252">
    <property type="term" value="F:serine-type endopeptidase activity"/>
    <property type="evidence" value="ECO:0007669"/>
    <property type="project" value="InterPro"/>
</dbReference>
<feature type="transmembrane region" description="Helical" evidence="1">
    <location>
        <begin position="12"/>
        <end position="33"/>
    </location>
</feature>
<evidence type="ECO:0000256" key="1">
    <source>
        <dbReference type="SAM" id="Phobius"/>
    </source>
</evidence>
<dbReference type="InterPro" id="IPR057060">
    <property type="entry name" value="MBTPS1_3rd"/>
</dbReference>
<reference evidence="3 4" key="1">
    <citation type="submission" date="2011-02" db="EMBL/GenBank/DDBJ databases">
        <title>The Genome Sequence of Sphaeroforma arctica JP610.</title>
        <authorList>
            <consortium name="The Broad Institute Genome Sequencing Platform"/>
            <person name="Russ C."/>
            <person name="Cuomo C."/>
            <person name="Young S.K."/>
            <person name="Zeng Q."/>
            <person name="Gargeya S."/>
            <person name="Alvarado L."/>
            <person name="Berlin A."/>
            <person name="Chapman S.B."/>
            <person name="Chen Z."/>
            <person name="Freedman E."/>
            <person name="Gellesch M."/>
            <person name="Goldberg J."/>
            <person name="Griggs A."/>
            <person name="Gujja S."/>
            <person name="Heilman E."/>
            <person name="Heiman D."/>
            <person name="Howarth C."/>
            <person name="Mehta T."/>
            <person name="Neiman D."/>
            <person name="Pearson M."/>
            <person name="Roberts A."/>
            <person name="Saif S."/>
            <person name="Shea T."/>
            <person name="Shenoy N."/>
            <person name="Sisk P."/>
            <person name="Stolte C."/>
            <person name="Sykes S."/>
            <person name="White J."/>
            <person name="Yandava C."/>
            <person name="Burger G."/>
            <person name="Gray M.W."/>
            <person name="Holland P.W.H."/>
            <person name="King N."/>
            <person name="Lang F.B.F."/>
            <person name="Roger A.J."/>
            <person name="Ruiz-Trillo I."/>
            <person name="Haas B."/>
            <person name="Nusbaum C."/>
            <person name="Birren B."/>
        </authorList>
    </citation>
    <scope>NUCLEOTIDE SEQUENCE [LARGE SCALE GENOMIC DNA]</scope>
    <source>
        <strain evidence="3 4">JP610</strain>
    </source>
</reference>
<dbReference type="AlphaFoldDB" id="A0A0L0F9C4"/>
<dbReference type="OrthoDB" id="1740355at2759"/>
<gene>
    <name evidence="3" type="ORF">SARC_14726</name>
</gene>